<feature type="domain" description="RlpA-like protein double-psi beta-barrel" evidence="5">
    <location>
        <begin position="40"/>
        <end position="128"/>
    </location>
</feature>
<dbReference type="AlphaFoldDB" id="A0A6P1P072"/>
<dbReference type="GO" id="GO:0008932">
    <property type="term" value="F:lytic endotransglycosylase activity"/>
    <property type="evidence" value="ECO:0007669"/>
    <property type="project" value="UniProtKB-UniRule"/>
</dbReference>
<dbReference type="EC" id="4.2.2.-" evidence="3"/>
<feature type="signal peptide" evidence="3">
    <location>
        <begin position="1"/>
        <end position="27"/>
    </location>
</feature>
<accession>A0A6P1P072</accession>
<evidence type="ECO:0000256" key="3">
    <source>
        <dbReference type="HAMAP-Rule" id="MF_02071"/>
    </source>
</evidence>
<keyword evidence="7" id="KW-1185">Reference proteome</keyword>
<dbReference type="InterPro" id="IPR036908">
    <property type="entry name" value="RlpA-like_sf"/>
</dbReference>
<dbReference type="InterPro" id="IPR034718">
    <property type="entry name" value="RlpA"/>
</dbReference>
<dbReference type="Pfam" id="PF03330">
    <property type="entry name" value="DPBB_1"/>
    <property type="match status" value="1"/>
</dbReference>
<keyword evidence="1 3" id="KW-0456">Lyase</keyword>
<evidence type="ECO:0000313" key="6">
    <source>
        <dbReference type="EMBL" id="QHL88019.1"/>
    </source>
</evidence>
<organism evidence="6 7">
    <name type="scientific">Nibribacter ruber</name>
    <dbReference type="NCBI Taxonomy" id="2698458"/>
    <lineage>
        <taxon>Bacteria</taxon>
        <taxon>Pseudomonadati</taxon>
        <taxon>Bacteroidota</taxon>
        <taxon>Cytophagia</taxon>
        <taxon>Cytophagales</taxon>
        <taxon>Hymenobacteraceae</taxon>
        <taxon>Nibribacter</taxon>
    </lineage>
</organism>
<sequence length="138" mass="15059" precursor="true">MLSPSPLFRQVLVSVCLLALLWLSSCAAGGPKFGEKGYTEKGKASYYSNKLRGNKMANGQRYRPSKKTAAHKKLAFGTKVKVTNPKNGKSVKVRITDRGPFTPGRILDLSLKAALKLDLEKAGVAPVEMEVVKEPKKK</sequence>
<evidence type="ECO:0000259" key="5">
    <source>
        <dbReference type="Pfam" id="PF03330"/>
    </source>
</evidence>
<evidence type="ECO:0000256" key="4">
    <source>
        <dbReference type="RuleBase" id="RU003495"/>
    </source>
</evidence>
<dbReference type="InterPro" id="IPR012997">
    <property type="entry name" value="RplA"/>
</dbReference>
<name>A0A6P1P072_9BACT</name>
<dbReference type="SUPFAM" id="SSF50685">
    <property type="entry name" value="Barwin-like endoglucanases"/>
    <property type="match status" value="1"/>
</dbReference>
<dbReference type="HAMAP" id="MF_02071">
    <property type="entry name" value="RlpA"/>
    <property type="match status" value="1"/>
</dbReference>
<dbReference type="Proteomes" id="UP000464214">
    <property type="component" value="Chromosome"/>
</dbReference>
<dbReference type="KEGG" id="nib:GU926_11495"/>
<feature type="chain" id="PRO_5027195541" description="Probable endolytic peptidoglycan transglycosylase RlpA" evidence="3">
    <location>
        <begin position="28"/>
        <end position="138"/>
    </location>
</feature>
<comment type="function">
    <text evidence="3">Lytic transglycosylase with a strong preference for naked glycan strands that lack stem peptides.</text>
</comment>
<evidence type="ECO:0000313" key="7">
    <source>
        <dbReference type="Proteomes" id="UP000464214"/>
    </source>
</evidence>
<proteinExistence type="inferred from homology"/>
<dbReference type="NCBIfam" id="TIGR00413">
    <property type="entry name" value="rlpA"/>
    <property type="match status" value="1"/>
</dbReference>
<dbReference type="Gene3D" id="2.40.40.10">
    <property type="entry name" value="RlpA-like domain"/>
    <property type="match status" value="1"/>
</dbReference>
<dbReference type="GO" id="GO:0000270">
    <property type="term" value="P:peptidoglycan metabolic process"/>
    <property type="evidence" value="ECO:0007669"/>
    <property type="project" value="UniProtKB-UniRule"/>
</dbReference>
<dbReference type="GO" id="GO:0071555">
    <property type="term" value="P:cell wall organization"/>
    <property type="evidence" value="ECO:0007669"/>
    <property type="project" value="UniProtKB-KW"/>
</dbReference>
<keyword evidence="3" id="KW-0732">Signal</keyword>
<dbReference type="EMBL" id="CP047897">
    <property type="protein sequence ID" value="QHL88019.1"/>
    <property type="molecule type" value="Genomic_DNA"/>
</dbReference>
<dbReference type="PANTHER" id="PTHR34183:SF8">
    <property type="entry name" value="ENDOLYTIC PEPTIDOGLYCAN TRANSGLYCOSYLASE RLPA-RELATED"/>
    <property type="match status" value="1"/>
</dbReference>
<dbReference type="InterPro" id="IPR009009">
    <property type="entry name" value="RlpA-like_DPBB"/>
</dbReference>
<dbReference type="PANTHER" id="PTHR34183">
    <property type="entry name" value="ENDOLYTIC PEPTIDOGLYCAN TRANSGLYCOSYLASE RLPA"/>
    <property type="match status" value="1"/>
</dbReference>
<comment type="similarity">
    <text evidence="3 4">Belongs to the RlpA family.</text>
</comment>
<evidence type="ECO:0000256" key="1">
    <source>
        <dbReference type="ARBA" id="ARBA00023239"/>
    </source>
</evidence>
<evidence type="ECO:0000256" key="2">
    <source>
        <dbReference type="ARBA" id="ARBA00023316"/>
    </source>
</evidence>
<protein>
    <recommendedName>
        <fullName evidence="3">Probable endolytic peptidoglycan transglycosylase RlpA</fullName>
        <ecNumber evidence="3">4.2.2.-</ecNumber>
    </recommendedName>
</protein>
<dbReference type="CDD" id="cd22268">
    <property type="entry name" value="DPBB_RlpA-like"/>
    <property type="match status" value="1"/>
</dbReference>
<reference evidence="6 7" key="1">
    <citation type="submission" date="2020-01" db="EMBL/GenBank/DDBJ databases">
        <authorList>
            <person name="Kim M."/>
        </authorList>
    </citation>
    <scope>NUCLEOTIDE SEQUENCE [LARGE SCALE GENOMIC DNA]</scope>
    <source>
        <strain evidence="6 7">BT10</strain>
    </source>
</reference>
<gene>
    <name evidence="3" type="primary">rlpA</name>
    <name evidence="6" type="ORF">GU926_11495</name>
</gene>
<keyword evidence="2 3" id="KW-0961">Cell wall biogenesis/degradation</keyword>